<evidence type="ECO:0000256" key="4">
    <source>
        <dbReference type="ARBA" id="ARBA00022840"/>
    </source>
</evidence>
<keyword evidence="1 7" id="KW-0547">Nucleotide-binding</keyword>
<dbReference type="InterPro" id="IPR027417">
    <property type="entry name" value="P-loop_NTPase"/>
</dbReference>
<dbReference type="SMART" id="SM00487">
    <property type="entry name" value="DEXDc"/>
    <property type="match status" value="1"/>
</dbReference>
<dbReference type="InterPro" id="IPR044742">
    <property type="entry name" value="DEAD/DEAH_RhlB"/>
</dbReference>
<dbReference type="AlphaFoldDB" id="A0A517QKC0"/>
<feature type="domain" description="DEAD-box RNA helicase Q" evidence="10">
    <location>
        <begin position="36"/>
        <end position="64"/>
    </location>
</feature>
<dbReference type="SUPFAM" id="SSF52540">
    <property type="entry name" value="P-loop containing nucleoside triphosphate hydrolases"/>
    <property type="match status" value="1"/>
</dbReference>
<evidence type="ECO:0000256" key="7">
    <source>
        <dbReference type="RuleBase" id="RU000492"/>
    </source>
</evidence>
<organism evidence="11 12">
    <name type="scientific">Thalassoglobus polymorphus</name>
    <dbReference type="NCBI Taxonomy" id="2527994"/>
    <lineage>
        <taxon>Bacteria</taxon>
        <taxon>Pseudomonadati</taxon>
        <taxon>Planctomycetota</taxon>
        <taxon>Planctomycetia</taxon>
        <taxon>Planctomycetales</taxon>
        <taxon>Planctomycetaceae</taxon>
        <taxon>Thalassoglobus</taxon>
    </lineage>
</organism>
<sequence>MKSAFQTPIAKDMTGASLKIDSTSAKHLMAATETLPTFESLNLNSELLDTIKSLGFTAPTPIQKELIPVALTGVDCIGQARTGTGKTAAFALPILQNLNRKSQHIQALVLAPTRELSEQVAQEFRYLAGGSPCEVVLTVGGRPLGPQIKSLERYPQVVIGTPGRVIDLIQRKVLKLDHISTMVLDEADRMLDIGFRKDIERILRSCNDDRQTLLLSATLPDQVQQLANRFMREPRRIDLSDDHVVVDTIEQFYCTVERKNKFQLLIKLLIQERPSQAIVFCRTKRSAHEIYTKIQKYLSDVEAIHGDLQQRKRDQVIRRLRDGRARLVIATDIVGRGIDISGISHIINYDIPEGSDDYIHRVGRTGRMSSDSDGRAFTFVTPEQGGELTKIEMRINQLLQEYQFEGYDAFSAREIRTVPENEAFVPTPASEQEWDSIFDELS</sequence>
<keyword evidence="3 7" id="KW-0347">Helicase</keyword>
<evidence type="ECO:0000259" key="10">
    <source>
        <dbReference type="PROSITE" id="PS51195"/>
    </source>
</evidence>
<dbReference type="GO" id="GO:0005524">
    <property type="term" value="F:ATP binding"/>
    <property type="evidence" value="ECO:0007669"/>
    <property type="project" value="UniProtKB-KW"/>
</dbReference>
<dbReference type="GO" id="GO:0016787">
    <property type="term" value="F:hydrolase activity"/>
    <property type="evidence" value="ECO:0007669"/>
    <property type="project" value="UniProtKB-KW"/>
</dbReference>
<dbReference type="GO" id="GO:0003676">
    <property type="term" value="F:nucleic acid binding"/>
    <property type="evidence" value="ECO:0007669"/>
    <property type="project" value="InterPro"/>
</dbReference>
<gene>
    <name evidence="11" type="primary">cshA</name>
    <name evidence="11" type="ORF">Mal48_13240</name>
</gene>
<dbReference type="PROSITE" id="PS51195">
    <property type="entry name" value="Q_MOTIF"/>
    <property type="match status" value="1"/>
</dbReference>
<protein>
    <submittedName>
        <fullName evidence="11">DEAD-box ATP-dependent RNA helicase CshA</fullName>
        <ecNumber evidence="11">3.6.4.13</ecNumber>
    </submittedName>
</protein>
<dbReference type="EMBL" id="CP036267">
    <property type="protein sequence ID" value="QDT32083.1"/>
    <property type="molecule type" value="Genomic_DNA"/>
</dbReference>
<accession>A0A517QKC0</accession>
<evidence type="ECO:0000256" key="6">
    <source>
        <dbReference type="PROSITE-ProRule" id="PRU00552"/>
    </source>
</evidence>
<dbReference type="EC" id="3.6.4.13" evidence="11"/>
<dbReference type="GO" id="GO:0003724">
    <property type="term" value="F:RNA helicase activity"/>
    <property type="evidence" value="ECO:0007669"/>
    <property type="project" value="UniProtKB-EC"/>
</dbReference>
<dbReference type="Gene3D" id="3.40.50.300">
    <property type="entry name" value="P-loop containing nucleotide triphosphate hydrolases"/>
    <property type="match status" value="2"/>
</dbReference>
<feature type="domain" description="Helicase C-terminal" evidence="9">
    <location>
        <begin position="248"/>
        <end position="410"/>
    </location>
</feature>
<proteinExistence type="inferred from homology"/>
<dbReference type="Pfam" id="PF00271">
    <property type="entry name" value="Helicase_C"/>
    <property type="match status" value="1"/>
</dbReference>
<dbReference type="InterPro" id="IPR000629">
    <property type="entry name" value="RNA-helicase_DEAD-box_CS"/>
</dbReference>
<evidence type="ECO:0000313" key="12">
    <source>
        <dbReference type="Proteomes" id="UP000315724"/>
    </source>
</evidence>
<evidence type="ECO:0000256" key="2">
    <source>
        <dbReference type="ARBA" id="ARBA00022801"/>
    </source>
</evidence>
<dbReference type="SMART" id="SM00490">
    <property type="entry name" value="HELICc"/>
    <property type="match status" value="1"/>
</dbReference>
<dbReference type="PROSITE" id="PS51194">
    <property type="entry name" value="HELICASE_CTER"/>
    <property type="match status" value="1"/>
</dbReference>
<keyword evidence="12" id="KW-1185">Reference proteome</keyword>
<evidence type="ECO:0000259" key="8">
    <source>
        <dbReference type="PROSITE" id="PS51192"/>
    </source>
</evidence>
<dbReference type="InterPro" id="IPR001650">
    <property type="entry name" value="Helicase_C-like"/>
</dbReference>
<dbReference type="PANTHER" id="PTHR47959">
    <property type="entry name" value="ATP-DEPENDENT RNA HELICASE RHLE-RELATED"/>
    <property type="match status" value="1"/>
</dbReference>
<reference evidence="11 12" key="1">
    <citation type="submission" date="2019-02" db="EMBL/GenBank/DDBJ databases">
        <title>Deep-cultivation of Planctomycetes and their phenomic and genomic characterization uncovers novel biology.</title>
        <authorList>
            <person name="Wiegand S."/>
            <person name="Jogler M."/>
            <person name="Boedeker C."/>
            <person name="Pinto D."/>
            <person name="Vollmers J."/>
            <person name="Rivas-Marin E."/>
            <person name="Kohn T."/>
            <person name="Peeters S.H."/>
            <person name="Heuer A."/>
            <person name="Rast P."/>
            <person name="Oberbeckmann S."/>
            <person name="Bunk B."/>
            <person name="Jeske O."/>
            <person name="Meyerdierks A."/>
            <person name="Storesund J.E."/>
            <person name="Kallscheuer N."/>
            <person name="Luecker S."/>
            <person name="Lage O.M."/>
            <person name="Pohl T."/>
            <person name="Merkel B.J."/>
            <person name="Hornburger P."/>
            <person name="Mueller R.-W."/>
            <person name="Bruemmer F."/>
            <person name="Labrenz M."/>
            <person name="Spormann A.M."/>
            <person name="Op den Camp H."/>
            <person name="Overmann J."/>
            <person name="Amann R."/>
            <person name="Jetten M.S.M."/>
            <person name="Mascher T."/>
            <person name="Medema M.H."/>
            <person name="Devos D.P."/>
            <person name="Kaster A.-K."/>
            <person name="Ovreas L."/>
            <person name="Rohde M."/>
            <person name="Galperin M.Y."/>
            <person name="Jogler C."/>
        </authorList>
    </citation>
    <scope>NUCLEOTIDE SEQUENCE [LARGE SCALE GENOMIC DNA]</scope>
    <source>
        <strain evidence="11 12">Mal48</strain>
    </source>
</reference>
<feature type="short sequence motif" description="Q motif" evidence="6">
    <location>
        <begin position="36"/>
        <end position="64"/>
    </location>
</feature>
<dbReference type="GO" id="GO:0005829">
    <property type="term" value="C:cytosol"/>
    <property type="evidence" value="ECO:0007669"/>
    <property type="project" value="TreeGrafter"/>
</dbReference>
<feature type="domain" description="Helicase ATP-binding" evidence="8">
    <location>
        <begin position="67"/>
        <end position="237"/>
    </location>
</feature>
<dbReference type="InterPro" id="IPR014014">
    <property type="entry name" value="RNA_helicase_DEAD_Q_motif"/>
</dbReference>
<comment type="similarity">
    <text evidence="5 7">Belongs to the DEAD box helicase family.</text>
</comment>
<dbReference type="KEGG" id="tpol:Mal48_13240"/>
<name>A0A517QKC0_9PLAN</name>
<dbReference type="PANTHER" id="PTHR47959:SF1">
    <property type="entry name" value="ATP-DEPENDENT RNA HELICASE DBPA"/>
    <property type="match status" value="1"/>
</dbReference>
<evidence type="ECO:0000256" key="3">
    <source>
        <dbReference type="ARBA" id="ARBA00022806"/>
    </source>
</evidence>
<keyword evidence="4 7" id="KW-0067">ATP-binding</keyword>
<keyword evidence="2 7" id="KW-0378">Hydrolase</keyword>
<evidence type="ECO:0000259" key="9">
    <source>
        <dbReference type="PROSITE" id="PS51194"/>
    </source>
</evidence>
<dbReference type="InterPro" id="IPR011545">
    <property type="entry name" value="DEAD/DEAH_box_helicase_dom"/>
</dbReference>
<evidence type="ECO:0000256" key="5">
    <source>
        <dbReference type="ARBA" id="ARBA00038437"/>
    </source>
</evidence>
<dbReference type="Pfam" id="PF00270">
    <property type="entry name" value="DEAD"/>
    <property type="match status" value="1"/>
</dbReference>
<dbReference type="RefSeq" id="WP_231739932.1">
    <property type="nucleotide sequence ID" value="NZ_CP036267.1"/>
</dbReference>
<dbReference type="InterPro" id="IPR050079">
    <property type="entry name" value="DEAD_box_RNA_helicase"/>
</dbReference>
<dbReference type="PROSITE" id="PS00039">
    <property type="entry name" value="DEAD_ATP_HELICASE"/>
    <property type="match status" value="1"/>
</dbReference>
<dbReference type="CDD" id="cd00268">
    <property type="entry name" value="DEADc"/>
    <property type="match status" value="1"/>
</dbReference>
<dbReference type="CDD" id="cd18787">
    <property type="entry name" value="SF2_C_DEAD"/>
    <property type="match status" value="1"/>
</dbReference>
<dbReference type="PROSITE" id="PS51192">
    <property type="entry name" value="HELICASE_ATP_BIND_1"/>
    <property type="match status" value="1"/>
</dbReference>
<dbReference type="InterPro" id="IPR014001">
    <property type="entry name" value="Helicase_ATP-bd"/>
</dbReference>
<evidence type="ECO:0000256" key="1">
    <source>
        <dbReference type="ARBA" id="ARBA00022741"/>
    </source>
</evidence>
<dbReference type="Proteomes" id="UP000315724">
    <property type="component" value="Chromosome"/>
</dbReference>
<evidence type="ECO:0000313" key="11">
    <source>
        <dbReference type="EMBL" id="QDT32083.1"/>
    </source>
</evidence>